<feature type="region of interest" description="Disordered" evidence="6">
    <location>
        <begin position="481"/>
        <end position="525"/>
    </location>
</feature>
<dbReference type="STRING" id="3775.A0A1Q3BF24"/>
<feature type="coiled-coil region" evidence="5">
    <location>
        <begin position="161"/>
        <end position="188"/>
    </location>
</feature>
<proteinExistence type="inferred from homology"/>
<evidence type="ECO:0000256" key="1">
    <source>
        <dbReference type="ARBA" id="ARBA00004245"/>
    </source>
</evidence>
<evidence type="ECO:0000313" key="8">
    <source>
        <dbReference type="Proteomes" id="UP000187406"/>
    </source>
</evidence>
<dbReference type="Gene3D" id="1.20.58.1520">
    <property type="match status" value="1"/>
</dbReference>
<dbReference type="PANTHER" id="PTHR19321">
    <property type="entry name" value="PROTEIN REGULATOR OF CYTOKINESIS 1 PRC1-RELATED"/>
    <property type="match status" value="1"/>
</dbReference>
<comment type="subcellular location">
    <subcellularLocation>
        <location evidence="1">Cytoplasm</location>
        <location evidence="1">Cytoskeleton</location>
    </subcellularLocation>
</comment>
<keyword evidence="4" id="KW-0206">Cytoskeleton</keyword>
<dbReference type="InterPro" id="IPR007145">
    <property type="entry name" value="MAP65_Ase1_PRC1"/>
</dbReference>
<dbReference type="Proteomes" id="UP000187406">
    <property type="component" value="Unassembled WGS sequence"/>
</dbReference>
<dbReference type="AlphaFoldDB" id="A0A1Q3BF24"/>
<name>A0A1Q3BF24_CEPFO</name>
<dbReference type="InParanoid" id="A0A1Q3BF24"/>
<organism evidence="7 8">
    <name type="scientific">Cephalotus follicularis</name>
    <name type="common">Albany pitcher plant</name>
    <dbReference type="NCBI Taxonomy" id="3775"/>
    <lineage>
        <taxon>Eukaryota</taxon>
        <taxon>Viridiplantae</taxon>
        <taxon>Streptophyta</taxon>
        <taxon>Embryophyta</taxon>
        <taxon>Tracheophyta</taxon>
        <taxon>Spermatophyta</taxon>
        <taxon>Magnoliopsida</taxon>
        <taxon>eudicotyledons</taxon>
        <taxon>Gunneridae</taxon>
        <taxon>Pentapetalae</taxon>
        <taxon>rosids</taxon>
        <taxon>fabids</taxon>
        <taxon>Oxalidales</taxon>
        <taxon>Cephalotaceae</taxon>
        <taxon>Cephalotus</taxon>
    </lineage>
</organism>
<dbReference type="GO" id="GO:0005819">
    <property type="term" value="C:spindle"/>
    <property type="evidence" value="ECO:0007669"/>
    <property type="project" value="TreeGrafter"/>
</dbReference>
<keyword evidence="8" id="KW-1185">Reference proteome</keyword>
<dbReference type="GO" id="GO:0000226">
    <property type="term" value="P:microtubule cytoskeleton organization"/>
    <property type="evidence" value="ECO:0007669"/>
    <property type="project" value="InterPro"/>
</dbReference>
<reference evidence="8" key="1">
    <citation type="submission" date="2016-04" db="EMBL/GenBank/DDBJ databases">
        <title>Cephalotus genome sequencing.</title>
        <authorList>
            <person name="Fukushima K."/>
            <person name="Hasebe M."/>
            <person name="Fang X."/>
        </authorList>
    </citation>
    <scope>NUCLEOTIDE SEQUENCE [LARGE SCALE GENOMIC DNA]</scope>
    <source>
        <strain evidence="8">cv. St1</strain>
    </source>
</reference>
<comment type="similarity">
    <text evidence="2">Belongs to the MAP65/ASE1 family.</text>
</comment>
<accession>A0A1Q3BF24</accession>
<gene>
    <name evidence="7" type="ORF">CFOL_v3_10009</name>
</gene>
<dbReference type="PANTHER" id="PTHR19321:SF3">
    <property type="entry name" value="65-KDA MICROTUBULE-ASSOCIATED PROTEIN 8"/>
    <property type="match status" value="1"/>
</dbReference>
<feature type="compositionally biased region" description="Polar residues" evidence="6">
    <location>
        <begin position="509"/>
        <end position="525"/>
    </location>
</feature>
<evidence type="ECO:0000256" key="2">
    <source>
        <dbReference type="ARBA" id="ARBA00006187"/>
    </source>
</evidence>
<keyword evidence="3" id="KW-0493">Microtubule</keyword>
<dbReference type="GO" id="GO:0008017">
    <property type="term" value="F:microtubule binding"/>
    <property type="evidence" value="ECO:0007669"/>
    <property type="project" value="InterPro"/>
</dbReference>
<sequence length="595" mass="68003">MDSFQTPMGLQSSVLLETSCGYLLQELQIIWDEVGEDQLERGKVMLDLEQECLEVYRRKVDRANISRARLHQELAESEAEFTHLLLSLGERSLPGRPEKKTGTLKEQLDSITPALKEMRMRKQERVNQFRAVLGQIQIISREIAGQSENDDTLTNVTVNENDLSLKKLEEYQNELQRLHNEKDSRLQRVEKYIDAVRNSSATLGMESSIIITKVHPSLNERCGITKNISDSILTKLNSTVESLEEEKQKRLEKLHHLGKALTNLWNLMDTPYEDRQMFSHVTGLLSVSSAKVSDPGSLTLTIIQQAEAEVKRLDQLKASKMKELFLKKQKELEGICNKSHMELPPQSDKDNIINLINSGEIDHAELLMSMDEQILIAKEEASSRKAIMEKVEKWISARDEERWLEEYSMDQNRYSVSRGAHKNLRRAERARVSVNKIPALVDLLVEQTKSWEEERKKVFLYDEVPLLAILEEYNRLRQQKKEEKQTQREKKKVQNQVIAEQENLPGSRPGTSSRRLSNKSLNGGCNNATQLNRRLSLSIQQLGSNSINSATQGISFIKEGRKAHVQKMFARPILASHLRDETASIVSTFSGPLSP</sequence>
<evidence type="ECO:0000256" key="6">
    <source>
        <dbReference type="SAM" id="MobiDB-lite"/>
    </source>
</evidence>
<dbReference type="GO" id="GO:0005737">
    <property type="term" value="C:cytoplasm"/>
    <property type="evidence" value="ECO:0007669"/>
    <property type="project" value="TreeGrafter"/>
</dbReference>
<evidence type="ECO:0000256" key="3">
    <source>
        <dbReference type="ARBA" id="ARBA00022701"/>
    </source>
</evidence>
<dbReference type="FunCoup" id="A0A1Q3BF24">
    <property type="interactions" value="1361"/>
</dbReference>
<feature type="coiled-coil region" evidence="5">
    <location>
        <begin position="53"/>
        <end position="80"/>
    </location>
</feature>
<dbReference type="Pfam" id="PF03999">
    <property type="entry name" value="MAP65_ASE1"/>
    <property type="match status" value="1"/>
</dbReference>
<evidence type="ECO:0000256" key="5">
    <source>
        <dbReference type="SAM" id="Coils"/>
    </source>
</evidence>
<dbReference type="OrthoDB" id="642895at2759"/>
<dbReference type="EMBL" id="BDDD01000484">
    <property type="protein sequence ID" value="GAV66499.1"/>
    <property type="molecule type" value="Genomic_DNA"/>
</dbReference>
<protein>
    <submittedName>
        <fullName evidence="7">MAP65_ASE1 domain-containing protein</fullName>
    </submittedName>
</protein>
<evidence type="ECO:0000256" key="4">
    <source>
        <dbReference type="ARBA" id="ARBA00023212"/>
    </source>
</evidence>
<evidence type="ECO:0000313" key="7">
    <source>
        <dbReference type="EMBL" id="GAV66499.1"/>
    </source>
</evidence>
<keyword evidence="5" id="KW-0175">Coiled coil</keyword>
<dbReference type="GO" id="GO:0005874">
    <property type="term" value="C:microtubule"/>
    <property type="evidence" value="ECO:0007669"/>
    <property type="project" value="UniProtKB-KW"/>
</dbReference>
<keyword evidence="4" id="KW-0963">Cytoplasm</keyword>
<comment type="caution">
    <text evidence="7">The sequence shown here is derived from an EMBL/GenBank/DDBJ whole genome shotgun (WGS) entry which is preliminary data.</text>
</comment>